<evidence type="ECO:0000256" key="2">
    <source>
        <dbReference type="SAM" id="Phobius"/>
    </source>
</evidence>
<accession>A0ABV0ILW2</accession>
<evidence type="ECO:0000313" key="3">
    <source>
        <dbReference type="EMBL" id="MEO9249141.1"/>
    </source>
</evidence>
<sequence>MPEPVGHGPWDDRAQPLSDMAQVVLDGLDHLSTTTAKESVLMDDIVPNLLLTALGGVIGIVGSLATAVFQNRTTERNQRRDLASRFLRQAEMIGAQIIREARRGDELDLPINPGWDLPLIAEREEIALRLGSDAEQAAQKVIGALEEMLTGTVGSMMRFDEATDEFRAIYWKAAGRRRKAESEPKEESRVLSGEDITEKGT</sequence>
<gene>
    <name evidence="3" type="ORF">ABDK96_15770</name>
</gene>
<keyword evidence="2" id="KW-0472">Membrane</keyword>
<keyword evidence="2" id="KW-1133">Transmembrane helix</keyword>
<evidence type="ECO:0000313" key="4">
    <source>
        <dbReference type="Proteomes" id="UP001484097"/>
    </source>
</evidence>
<reference evidence="3 4" key="1">
    <citation type="submission" date="2024-05" db="EMBL/GenBank/DDBJ databases">
        <authorList>
            <person name="Yi C."/>
        </authorList>
    </citation>
    <scope>NUCLEOTIDE SEQUENCE [LARGE SCALE GENOMIC DNA]</scope>
    <source>
        <strain evidence="3 4">XS13</strain>
    </source>
</reference>
<organism evidence="3 4">
    <name type="scientific">Citricoccus nitrophenolicus</name>
    <dbReference type="NCBI Taxonomy" id="863575"/>
    <lineage>
        <taxon>Bacteria</taxon>
        <taxon>Bacillati</taxon>
        <taxon>Actinomycetota</taxon>
        <taxon>Actinomycetes</taxon>
        <taxon>Micrococcales</taxon>
        <taxon>Micrococcaceae</taxon>
        <taxon>Citricoccus</taxon>
    </lineage>
</organism>
<feature type="transmembrane region" description="Helical" evidence="2">
    <location>
        <begin position="49"/>
        <end position="69"/>
    </location>
</feature>
<feature type="compositionally biased region" description="Basic and acidic residues" evidence="1">
    <location>
        <begin position="180"/>
        <end position="189"/>
    </location>
</feature>
<dbReference type="RefSeq" id="WP_347921854.1">
    <property type="nucleotide sequence ID" value="NZ_JBDXMX010000009.1"/>
</dbReference>
<evidence type="ECO:0000256" key="1">
    <source>
        <dbReference type="SAM" id="MobiDB-lite"/>
    </source>
</evidence>
<dbReference type="Proteomes" id="UP001484097">
    <property type="component" value="Unassembled WGS sequence"/>
</dbReference>
<proteinExistence type="predicted"/>
<comment type="caution">
    <text evidence="3">The sequence shown here is derived from an EMBL/GenBank/DDBJ whole genome shotgun (WGS) entry which is preliminary data.</text>
</comment>
<feature type="region of interest" description="Disordered" evidence="1">
    <location>
        <begin position="176"/>
        <end position="201"/>
    </location>
</feature>
<keyword evidence="2" id="KW-0812">Transmembrane</keyword>
<dbReference type="EMBL" id="JBDXMX010000009">
    <property type="protein sequence ID" value="MEO9249141.1"/>
    <property type="molecule type" value="Genomic_DNA"/>
</dbReference>
<keyword evidence="4" id="KW-1185">Reference proteome</keyword>
<protein>
    <submittedName>
        <fullName evidence="3">Uncharacterized protein</fullName>
    </submittedName>
</protein>
<name>A0ABV0ILW2_9MICC</name>